<keyword evidence="3" id="KW-1185">Reference proteome</keyword>
<name>A0ABT1QUV9_9GAMM</name>
<feature type="transmembrane region" description="Helical" evidence="1">
    <location>
        <begin position="208"/>
        <end position="228"/>
    </location>
</feature>
<sequence>MRRFLLRLGSVLAWGFFRRADRLPFADLVRSRIPIRIRIRIRISNPESRIPNPESRIPQLGPQSRSSVAMRFAAAGGGFKVAQPVRFRRQVLRGATIAGVPRGFARPPRRLHPPRRRAMLPIHIAAGLLALIAGALAMLARKGGGLHRRAGLVFVAAMLGMSASGAVLALLKPEWLSLSAGLLTFYLVATGWLAVLRPVAQSRRLLQALMCLALLTGVLAWTAGAALIGGRNRGMGLGCFIFGGVALLCAMADWRLLRRGAIEGAPRLARHLWRLGFALFVASASFFLGQARLFPPALRSSGLLSLPVFAAALLTLCWLLRLRRRRPLPVRVPAQAKTADLQGAAPGG</sequence>
<feature type="transmembrane region" description="Helical" evidence="1">
    <location>
        <begin position="177"/>
        <end position="196"/>
    </location>
</feature>
<accession>A0ABT1QUV9</accession>
<keyword evidence="1" id="KW-1133">Transmembrane helix</keyword>
<dbReference type="Proteomes" id="UP001165498">
    <property type="component" value="Unassembled WGS sequence"/>
</dbReference>
<keyword evidence="1" id="KW-0812">Transmembrane</keyword>
<evidence type="ECO:0000313" key="3">
    <source>
        <dbReference type="Proteomes" id="UP001165498"/>
    </source>
</evidence>
<evidence type="ECO:0008006" key="4">
    <source>
        <dbReference type="Google" id="ProtNLM"/>
    </source>
</evidence>
<reference evidence="2" key="1">
    <citation type="submission" date="2022-07" db="EMBL/GenBank/DDBJ databases">
        <title>Tahibacter sp., a new gammaproteobacterium isolated from the silt sample collected at pig farm.</title>
        <authorList>
            <person name="Chen H."/>
        </authorList>
    </citation>
    <scope>NUCLEOTIDE SEQUENCE</scope>
    <source>
        <strain evidence="2">P2K</strain>
    </source>
</reference>
<feature type="transmembrane region" description="Helical" evidence="1">
    <location>
        <begin position="272"/>
        <end position="291"/>
    </location>
</feature>
<organism evidence="2 3">
    <name type="scientific">Tahibacter harae</name>
    <dbReference type="NCBI Taxonomy" id="2963937"/>
    <lineage>
        <taxon>Bacteria</taxon>
        <taxon>Pseudomonadati</taxon>
        <taxon>Pseudomonadota</taxon>
        <taxon>Gammaproteobacteria</taxon>
        <taxon>Lysobacterales</taxon>
        <taxon>Rhodanobacteraceae</taxon>
        <taxon>Tahibacter</taxon>
    </lineage>
</organism>
<protein>
    <recommendedName>
        <fullName evidence="4">DUF2306 domain-containing protein</fullName>
    </recommendedName>
</protein>
<evidence type="ECO:0000256" key="1">
    <source>
        <dbReference type="SAM" id="Phobius"/>
    </source>
</evidence>
<feature type="transmembrane region" description="Helical" evidence="1">
    <location>
        <begin position="118"/>
        <end position="140"/>
    </location>
</feature>
<keyword evidence="1" id="KW-0472">Membrane</keyword>
<evidence type="ECO:0000313" key="2">
    <source>
        <dbReference type="EMBL" id="MCQ4166056.1"/>
    </source>
</evidence>
<proteinExistence type="predicted"/>
<dbReference type="EMBL" id="JANFQO010000014">
    <property type="protein sequence ID" value="MCQ4166056.1"/>
    <property type="molecule type" value="Genomic_DNA"/>
</dbReference>
<dbReference type="RefSeq" id="WP_255915247.1">
    <property type="nucleotide sequence ID" value="NZ_JANFQO010000014.1"/>
</dbReference>
<gene>
    <name evidence="2" type="ORF">NM961_15145</name>
</gene>
<feature type="transmembrane region" description="Helical" evidence="1">
    <location>
        <begin position="234"/>
        <end position="252"/>
    </location>
</feature>
<feature type="transmembrane region" description="Helical" evidence="1">
    <location>
        <begin position="303"/>
        <end position="322"/>
    </location>
</feature>
<feature type="transmembrane region" description="Helical" evidence="1">
    <location>
        <begin position="152"/>
        <end position="171"/>
    </location>
</feature>
<comment type="caution">
    <text evidence="2">The sequence shown here is derived from an EMBL/GenBank/DDBJ whole genome shotgun (WGS) entry which is preliminary data.</text>
</comment>